<name>A0A8S3XM03_PARAO</name>
<proteinExistence type="predicted"/>
<evidence type="ECO:0000313" key="2">
    <source>
        <dbReference type="EMBL" id="CAG5027240.1"/>
    </source>
</evidence>
<comment type="caution">
    <text evidence="2">The sequence shown here is derived from an EMBL/GenBank/DDBJ whole genome shotgun (WGS) entry which is preliminary data.</text>
</comment>
<feature type="region of interest" description="Disordered" evidence="1">
    <location>
        <begin position="1"/>
        <end position="92"/>
    </location>
</feature>
<reference evidence="2" key="1">
    <citation type="submission" date="2021-04" db="EMBL/GenBank/DDBJ databases">
        <authorList>
            <person name="Tunstrom K."/>
        </authorList>
    </citation>
    <scope>NUCLEOTIDE SEQUENCE</scope>
</reference>
<accession>A0A8S3XM03</accession>
<organism evidence="2 3">
    <name type="scientific">Parnassius apollo</name>
    <name type="common">Apollo butterfly</name>
    <name type="synonym">Papilio apollo</name>
    <dbReference type="NCBI Taxonomy" id="110799"/>
    <lineage>
        <taxon>Eukaryota</taxon>
        <taxon>Metazoa</taxon>
        <taxon>Ecdysozoa</taxon>
        <taxon>Arthropoda</taxon>
        <taxon>Hexapoda</taxon>
        <taxon>Insecta</taxon>
        <taxon>Pterygota</taxon>
        <taxon>Neoptera</taxon>
        <taxon>Endopterygota</taxon>
        <taxon>Lepidoptera</taxon>
        <taxon>Glossata</taxon>
        <taxon>Ditrysia</taxon>
        <taxon>Papilionoidea</taxon>
        <taxon>Papilionidae</taxon>
        <taxon>Parnassiinae</taxon>
        <taxon>Parnassini</taxon>
        <taxon>Parnassius</taxon>
        <taxon>Parnassius</taxon>
    </lineage>
</organism>
<dbReference type="EMBL" id="CAJQZP010001185">
    <property type="protein sequence ID" value="CAG5027240.1"/>
    <property type="molecule type" value="Genomic_DNA"/>
</dbReference>
<sequence length="92" mass="10413">MPCDQENKPQYSSKSILIPTNGSKETKGQDVANKPQNENSVNKKGRKRKATSGLPFRKVKTKRQPSAREKEVRAHSPLLRNGSCPQRHPRHI</sequence>
<dbReference type="Proteomes" id="UP000691718">
    <property type="component" value="Unassembled WGS sequence"/>
</dbReference>
<feature type="compositionally biased region" description="Polar residues" evidence="1">
    <location>
        <begin position="8"/>
        <end position="23"/>
    </location>
</feature>
<dbReference type="OrthoDB" id="10481922at2759"/>
<evidence type="ECO:0000256" key="1">
    <source>
        <dbReference type="SAM" id="MobiDB-lite"/>
    </source>
</evidence>
<protein>
    <submittedName>
        <fullName evidence="2">(apollo) hypothetical protein</fullName>
    </submittedName>
</protein>
<keyword evidence="3" id="KW-1185">Reference proteome</keyword>
<evidence type="ECO:0000313" key="3">
    <source>
        <dbReference type="Proteomes" id="UP000691718"/>
    </source>
</evidence>
<gene>
    <name evidence="2" type="ORF">PAPOLLO_LOCUS18785</name>
</gene>
<dbReference type="AlphaFoldDB" id="A0A8S3XM03"/>